<dbReference type="AlphaFoldDB" id="A0A5B7DTK0"/>
<accession>A0A5B7DTK0</accession>
<comment type="caution">
    <text evidence="1">The sequence shown here is derived from an EMBL/GenBank/DDBJ whole genome shotgun (WGS) entry which is preliminary data.</text>
</comment>
<organism evidence="1 2">
    <name type="scientific">Portunus trituberculatus</name>
    <name type="common">Swimming crab</name>
    <name type="synonym">Neptunus trituberculatus</name>
    <dbReference type="NCBI Taxonomy" id="210409"/>
    <lineage>
        <taxon>Eukaryota</taxon>
        <taxon>Metazoa</taxon>
        <taxon>Ecdysozoa</taxon>
        <taxon>Arthropoda</taxon>
        <taxon>Crustacea</taxon>
        <taxon>Multicrustacea</taxon>
        <taxon>Malacostraca</taxon>
        <taxon>Eumalacostraca</taxon>
        <taxon>Eucarida</taxon>
        <taxon>Decapoda</taxon>
        <taxon>Pleocyemata</taxon>
        <taxon>Brachyura</taxon>
        <taxon>Eubrachyura</taxon>
        <taxon>Portunoidea</taxon>
        <taxon>Portunidae</taxon>
        <taxon>Portuninae</taxon>
        <taxon>Portunus</taxon>
    </lineage>
</organism>
<proteinExistence type="predicted"/>
<evidence type="ECO:0000313" key="1">
    <source>
        <dbReference type="EMBL" id="MPC24397.1"/>
    </source>
</evidence>
<sequence length="27" mass="3271">MNKRTFQDHENSMSEERYLVYLDGGHL</sequence>
<name>A0A5B7DTK0_PORTR</name>
<gene>
    <name evidence="1" type="ORF">E2C01_017478</name>
</gene>
<dbReference type="EMBL" id="VSRR010001325">
    <property type="protein sequence ID" value="MPC24397.1"/>
    <property type="molecule type" value="Genomic_DNA"/>
</dbReference>
<keyword evidence="2" id="KW-1185">Reference proteome</keyword>
<protein>
    <submittedName>
        <fullName evidence="1">Uncharacterized protein</fullName>
    </submittedName>
</protein>
<reference evidence="1 2" key="1">
    <citation type="submission" date="2019-05" db="EMBL/GenBank/DDBJ databases">
        <title>Another draft genome of Portunus trituberculatus and its Hox gene families provides insights of decapod evolution.</title>
        <authorList>
            <person name="Jeong J.-H."/>
            <person name="Song I."/>
            <person name="Kim S."/>
            <person name="Choi T."/>
            <person name="Kim D."/>
            <person name="Ryu S."/>
            <person name="Kim W."/>
        </authorList>
    </citation>
    <scope>NUCLEOTIDE SEQUENCE [LARGE SCALE GENOMIC DNA]</scope>
    <source>
        <tissue evidence="1">Muscle</tissue>
    </source>
</reference>
<evidence type="ECO:0000313" key="2">
    <source>
        <dbReference type="Proteomes" id="UP000324222"/>
    </source>
</evidence>
<dbReference type="Proteomes" id="UP000324222">
    <property type="component" value="Unassembled WGS sequence"/>
</dbReference>